<keyword evidence="1" id="KW-0472">Membrane</keyword>
<dbReference type="AlphaFoldDB" id="A0A6J6DN01"/>
<proteinExistence type="predicted"/>
<reference evidence="2" key="1">
    <citation type="submission" date="2020-05" db="EMBL/GenBank/DDBJ databases">
        <authorList>
            <person name="Chiriac C."/>
            <person name="Salcher M."/>
            <person name="Ghai R."/>
            <person name="Kavagutti S V."/>
        </authorList>
    </citation>
    <scope>NUCLEOTIDE SEQUENCE</scope>
</reference>
<evidence type="ECO:0000313" key="2">
    <source>
        <dbReference type="EMBL" id="CAB4564365.1"/>
    </source>
</evidence>
<keyword evidence="1" id="KW-0812">Transmembrane</keyword>
<feature type="transmembrane region" description="Helical" evidence="1">
    <location>
        <begin position="81"/>
        <end position="99"/>
    </location>
</feature>
<keyword evidence="1" id="KW-1133">Transmembrane helix</keyword>
<feature type="transmembrane region" description="Helical" evidence="1">
    <location>
        <begin position="105"/>
        <end position="126"/>
    </location>
</feature>
<dbReference type="EMBL" id="CAEZTJ010000034">
    <property type="protein sequence ID" value="CAB4564365.1"/>
    <property type="molecule type" value="Genomic_DNA"/>
</dbReference>
<gene>
    <name evidence="2" type="ORF">UFOPK1650_00374</name>
</gene>
<name>A0A6J6DN01_9ZZZZ</name>
<sequence>MNEKKGRPTRKRKEAEKERIIPRLAPAADKVQKKILKEEARRSRVAQRSAFMRGDESALPPRDRGPVRRFVRNYIDSRRSIGEFFLPIVMVLLFLGLSPNLQVRLGATIVLYAVALYSVIEGVLIGKRIKAEVKRRFPGEPTKGLAMYGWVRSTQIRRLRAPLPQVKRGEKDF</sequence>
<protein>
    <submittedName>
        <fullName evidence="2">Unannotated protein</fullName>
    </submittedName>
</protein>
<evidence type="ECO:0000256" key="1">
    <source>
        <dbReference type="SAM" id="Phobius"/>
    </source>
</evidence>
<dbReference type="Pfam" id="PF11241">
    <property type="entry name" value="DUF3043"/>
    <property type="match status" value="1"/>
</dbReference>
<organism evidence="2">
    <name type="scientific">freshwater metagenome</name>
    <dbReference type="NCBI Taxonomy" id="449393"/>
    <lineage>
        <taxon>unclassified sequences</taxon>
        <taxon>metagenomes</taxon>
        <taxon>ecological metagenomes</taxon>
    </lineage>
</organism>
<accession>A0A6J6DN01</accession>
<dbReference type="InterPro" id="IPR021403">
    <property type="entry name" value="DUF3043"/>
</dbReference>